<organism evidence="2 3">
    <name type="scientific">Saccharothrix australiensis</name>
    <dbReference type="NCBI Taxonomy" id="2072"/>
    <lineage>
        <taxon>Bacteria</taxon>
        <taxon>Bacillati</taxon>
        <taxon>Actinomycetota</taxon>
        <taxon>Actinomycetes</taxon>
        <taxon>Pseudonocardiales</taxon>
        <taxon>Pseudonocardiaceae</taxon>
        <taxon>Saccharothrix</taxon>
    </lineage>
</organism>
<accession>A0A495VUS5</accession>
<dbReference type="OrthoDB" id="4570646at2"/>
<feature type="domain" description="DUF397" evidence="1">
    <location>
        <begin position="13"/>
        <end position="64"/>
    </location>
</feature>
<dbReference type="Proteomes" id="UP000282084">
    <property type="component" value="Unassembled WGS sequence"/>
</dbReference>
<dbReference type="InterPro" id="IPR007278">
    <property type="entry name" value="DUF397"/>
</dbReference>
<proteinExistence type="predicted"/>
<evidence type="ECO:0000313" key="3">
    <source>
        <dbReference type="Proteomes" id="UP000282084"/>
    </source>
</evidence>
<gene>
    <name evidence="2" type="ORF">C8E97_0730</name>
</gene>
<sequence length="64" mass="6842">MGTLGPNRLGTVTWRKSSYSGGQGQCVEIAVDATRVAVRDSKNPDGPVLHTPRTAFAAFLRGLR</sequence>
<comment type="caution">
    <text evidence="2">The sequence shown here is derived from an EMBL/GenBank/DDBJ whole genome shotgun (WGS) entry which is preliminary data.</text>
</comment>
<name>A0A495VUS5_9PSEU</name>
<dbReference type="EMBL" id="RBXO01000001">
    <property type="protein sequence ID" value="RKT52223.1"/>
    <property type="molecule type" value="Genomic_DNA"/>
</dbReference>
<reference evidence="2 3" key="1">
    <citation type="submission" date="2018-10" db="EMBL/GenBank/DDBJ databases">
        <title>Sequencing the genomes of 1000 actinobacteria strains.</title>
        <authorList>
            <person name="Klenk H.-P."/>
        </authorList>
    </citation>
    <scope>NUCLEOTIDE SEQUENCE [LARGE SCALE GENOMIC DNA]</scope>
    <source>
        <strain evidence="2 3">DSM 43800</strain>
    </source>
</reference>
<evidence type="ECO:0000313" key="2">
    <source>
        <dbReference type="EMBL" id="RKT52223.1"/>
    </source>
</evidence>
<dbReference type="Pfam" id="PF04149">
    <property type="entry name" value="DUF397"/>
    <property type="match status" value="1"/>
</dbReference>
<dbReference type="RefSeq" id="WP_121001609.1">
    <property type="nucleotide sequence ID" value="NZ_RBXO01000001.1"/>
</dbReference>
<keyword evidence="3" id="KW-1185">Reference proteome</keyword>
<evidence type="ECO:0000259" key="1">
    <source>
        <dbReference type="Pfam" id="PF04149"/>
    </source>
</evidence>
<protein>
    <submittedName>
        <fullName evidence="2">Uncharacterized protein DUF397</fullName>
    </submittedName>
</protein>
<dbReference type="AlphaFoldDB" id="A0A495VUS5"/>